<sequence length="70" mass="8337">MIFFANPVRIWVETRPRCLRITKRDDENFPRNLPISENHTISQLLFTGNLSELRQTYFSLVPRTKKPDFA</sequence>
<organism evidence="1 2">
    <name type="scientific">Leptospira santarosai serovar Shermani str. LT 821</name>
    <dbReference type="NCBI Taxonomy" id="758847"/>
    <lineage>
        <taxon>Bacteria</taxon>
        <taxon>Pseudomonadati</taxon>
        <taxon>Spirochaetota</taxon>
        <taxon>Spirochaetia</taxon>
        <taxon>Leptospirales</taxon>
        <taxon>Leptospiraceae</taxon>
        <taxon>Leptospira</taxon>
    </lineage>
</organism>
<reference evidence="1 2" key="2">
    <citation type="journal article" date="2014" name="Emerg. Microbes Infect.">
        <title>Potential impact on kidney infection: a whole-genome analysis of Leptospira santarosai serovar Shermani.</title>
        <authorList>
            <person name="Chou L.F."/>
            <person name="Chen T.W."/>
            <person name="Ko Y.C."/>
            <person name="Pan M.J."/>
            <person name="Tian Y.C."/>
            <person name="Chiu C.H."/>
            <person name="Tang P."/>
            <person name="Hung C.C."/>
            <person name="Yang C.W."/>
        </authorList>
    </citation>
    <scope>NUCLEOTIDE SEQUENCE</scope>
    <source>
        <strain evidence="1 2">LT 821</strain>
    </source>
</reference>
<dbReference type="KEGG" id="lst:LSS_09204"/>
<dbReference type="EMBL" id="CP006694">
    <property type="protein sequence ID" value="EKT87031.1"/>
    <property type="molecule type" value="Genomic_DNA"/>
</dbReference>
<reference evidence="1 2" key="1">
    <citation type="journal article" date="2012" name="Gene">
        <title>Sequence of Leptospira santarosai serovar Shermani genome and prediction of virulence-associated genes.</title>
        <authorList>
            <person name="Chou L.F."/>
            <person name="Chen Y.T."/>
            <person name="Lu C.W."/>
            <person name="Ko Y.C."/>
            <person name="Tang C.Y."/>
            <person name="Pan M.J."/>
            <person name="Tian Y.C."/>
            <person name="Chiu C.H."/>
            <person name="Hung C.C."/>
            <person name="Yang C.W."/>
        </authorList>
    </citation>
    <scope>NUCLEOTIDE SEQUENCE [LARGE SCALE GENOMIC DNA]</scope>
    <source>
        <strain evidence="1">LT 821</strain>
    </source>
</reference>
<dbReference type="Proteomes" id="UP000035800">
    <property type="component" value="Chromosome I"/>
</dbReference>
<accession>K8Y1Z4</accession>
<dbReference type="AlphaFoldDB" id="K8Y1Z4"/>
<evidence type="ECO:0000313" key="1">
    <source>
        <dbReference type="EMBL" id="EKT87031.1"/>
    </source>
</evidence>
<protein>
    <submittedName>
        <fullName evidence="1">Uncharacterized protein</fullName>
    </submittedName>
</protein>
<proteinExistence type="predicted"/>
<dbReference type="STRING" id="758847.LSS_09204"/>
<gene>
    <name evidence="1" type="ORF">LSS_09204</name>
</gene>
<name>K8Y1Z4_9LEPT</name>
<evidence type="ECO:0000313" key="2">
    <source>
        <dbReference type="Proteomes" id="UP000035800"/>
    </source>
</evidence>